<accession>A0A841BWV6</accession>
<keyword evidence="2" id="KW-1185">Reference proteome</keyword>
<dbReference type="Proteomes" id="UP000587527">
    <property type="component" value="Unassembled WGS sequence"/>
</dbReference>
<dbReference type="RefSeq" id="WP_184840423.1">
    <property type="nucleotide sequence ID" value="NZ_JACHMN010000002.1"/>
</dbReference>
<evidence type="ECO:0000313" key="1">
    <source>
        <dbReference type="EMBL" id="MBB5871996.1"/>
    </source>
</evidence>
<evidence type="ECO:0000313" key="2">
    <source>
        <dbReference type="Proteomes" id="UP000587527"/>
    </source>
</evidence>
<sequence>MTAPTLTAPAQAPTFTREQVLDTVLDIARRLRLPAPESITMWTHCSNVTIRLPDNERGQVDMWMAALKVPGQPTAHTGFVVFACDPRALILYGTGDGQLSDAVSPLLPGVRVTVECHVGIAVDPHVHGNGFTLPPTAR</sequence>
<comment type="caution">
    <text evidence="1">The sequence shown here is derived from an EMBL/GenBank/DDBJ whole genome shotgun (WGS) entry which is preliminary data.</text>
</comment>
<name>A0A841BWV6_9ACTN</name>
<gene>
    <name evidence="1" type="ORF">F4553_005375</name>
</gene>
<dbReference type="EMBL" id="JACHMN010000002">
    <property type="protein sequence ID" value="MBB5871996.1"/>
    <property type="molecule type" value="Genomic_DNA"/>
</dbReference>
<reference evidence="1 2" key="1">
    <citation type="submission" date="2020-08" db="EMBL/GenBank/DDBJ databases">
        <title>Sequencing the genomes of 1000 actinobacteria strains.</title>
        <authorList>
            <person name="Klenk H.-P."/>
        </authorList>
    </citation>
    <scope>NUCLEOTIDE SEQUENCE [LARGE SCALE GENOMIC DNA]</scope>
    <source>
        <strain evidence="1 2">DSM 45362</strain>
    </source>
</reference>
<dbReference type="AlphaFoldDB" id="A0A841BWV6"/>
<proteinExistence type="predicted"/>
<organism evidence="1 2">
    <name type="scientific">Allocatelliglobosispora scoriae</name>
    <dbReference type="NCBI Taxonomy" id="643052"/>
    <lineage>
        <taxon>Bacteria</taxon>
        <taxon>Bacillati</taxon>
        <taxon>Actinomycetota</taxon>
        <taxon>Actinomycetes</taxon>
        <taxon>Micromonosporales</taxon>
        <taxon>Micromonosporaceae</taxon>
        <taxon>Allocatelliglobosispora</taxon>
    </lineage>
</organism>
<protein>
    <submittedName>
        <fullName evidence="1">Uncharacterized protein</fullName>
    </submittedName>
</protein>